<evidence type="ECO:0000313" key="3">
    <source>
        <dbReference type="EMBL" id="KAJ8603642.1"/>
    </source>
</evidence>
<dbReference type="InterPro" id="IPR001623">
    <property type="entry name" value="DnaJ_domain"/>
</dbReference>
<dbReference type="SUPFAM" id="SSF46565">
    <property type="entry name" value="Chaperone J-domain"/>
    <property type="match status" value="1"/>
</dbReference>
<accession>A0AAD7XM22</accession>
<dbReference type="GO" id="GO:0051787">
    <property type="term" value="F:misfolded protein binding"/>
    <property type="evidence" value="ECO:0007669"/>
    <property type="project" value="TreeGrafter"/>
</dbReference>
<reference evidence="3" key="1">
    <citation type="submission" date="2023-01" db="EMBL/GenBank/DDBJ databases">
        <title>Metagenome sequencing of chrysophaentin producing Chrysophaeum taylorii.</title>
        <authorList>
            <person name="Davison J."/>
            <person name="Bewley C."/>
        </authorList>
    </citation>
    <scope>NUCLEOTIDE SEQUENCE</scope>
    <source>
        <strain evidence="3">NIES-1699</strain>
    </source>
</reference>
<dbReference type="InterPro" id="IPR036869">
    <property type="entry name" value="J_dom_sf"/>
</dbReference>
<dbReference type="PROSITE" id="PS50076">
    <property type="entry name" value="DNAJ_2"/>
    <property type="match status" value="1"/>
</dbReference>
<protein>
    <recommendedName>
        <fullName evidence="2">J domain-containing protein</fullName>
    </recommendedName>
</protein>
<evidence type="ECO:0000256" key="1">
    <source>
        <dbReference type="ARBA" id="ARBA00023186"/>
    </source>
</evidence>
<dbReference type="Pfam" id="PF00226">
    <property type="entry name" value="DnaJ"/>
    <property type="match status" value="1"/>
</dbReference>
<dbReference type="InterPro" id="IPR051948">
    <property type="entry name" value="Hsp70_co-chaperone_J-domain"/>
</dbReference>
<evidence type="ECO:0000313" key="4">
    <source>
        <dbReference type="Proteomes" id="UP001230188"/>
    </source>
</evidence>
<sequence>MASSSSSSLDDNNNANHYWAQLRQERTFTDAWNSAVDALLADEDLYHVLGVEKCAPAAQIKSAFTTLSLEFHSDKGGADVIQSKLNEAYATLCNEERRAKYDRFLDSKDSNWFVRYMREVGTNYVEETDLEAGDHVFYYVGASTHDGVVVDASRVVDFDGRRVRVARVATRALTDGRESGVADESCSFLPGGRCLRRVRYDLKGLQSVVAGGYPDASQDARRVVERARRIGTLDAKRYLLLDQSCESVAFWCKTGKRYSGQTEKADHVLGGLTTVSGLATTSLAVAGALATTVVVDAAMEASLATAVVITCGLSVAVALGPLSTVLLAVVFGGLTWRARDRWLLVKTQPEEVVALLAELAARDRRACGLSVLSEAEVDAVLSLSANLDALAESPEKEKEKKKFRRRCCELFSDFFGKFSKALDADAALSFATHVLVRCSVFNAVLDLPEPDGADDASYVATTLKSAELAILDARREVSIRVDGVASREGCRELEIALTCRRSDGGEPVLFQVARKPRDFDRLHDVLLELHPKVRDIARPTAAVSQILVAANILDDNPQAYAAYLAELLRLATPPARARSFSRDAYLYEVQATELYEQLLEFFGPDYYNSQND</sequence>
<dbReference type="CDD" id="cd06257">
    <property type="entry name" value="DnaJ"/>
    <property type="match status" value="1"/>
</dbReference>
<proteinExistence type="predicted"/>
<dbReference type="PANTHER" id="PTHR44360:SF1">
    <property type="entry name" value="DNAJ HOMOLOG SUBFAMILY B MEMBER 9"/>
    <property type="match status" value="1"/>
</dbReference>
<dbReference type="GO" id="GO:0005783">
    <property type="term" value="C:endoplasmic reticulum"/>
    <property type="evidence" value="ECO:0007669"/>
    <property type="project" value="TreeGrafter"/>
</dbReference>
<comment type="caution">
    <text evidence="3">The sequence shown here is derived from an EMBL/GenBank/DDBJ whole genome shotgun (WGS) entry which is preliminary data.</text>
</comment>
<organism evidence="3 4">
    <name type="scientific">Chrysophaeum taylorii</name>
    <dbReference type="NCBI Taxonomy" id="2483200"/>
    <lineage>
        <taxon>Eukaryota</taxon>
        <taxon>Sar</taxon>
        <taxon>Stramenopiles</taxon>
        <taxon>Ochrophyta</taxon>
        <taxon>Pelagophyceae</taxon>
        <taxon>Pelagomonadales</taxon>
        <taxon>Pelagomonadaceae</taxon>
        <taxon>Chrysophaeum</taxon>
    </lineage>
</organism>
<dbReference type="PANTHER" id="PTHR44360">
    <property type="entry name" value="DNAJ HOMOLOG SUBFAMILY B MEMBER 9"/>
    <property type="match status" value="1"/>
</dbReference>
<dbReference type="EMBL" id="JAQMWT010000346">
    <property type="protein sequence ID" value="KAJ8603642.1"/>
    <property type="molecule type" value="Genomic_DNA"/>
</dbReference>
<dbReference type="Proteomes" id="UP001230188">
    <property type="component" value="Unassembled WGS sequence"/>
</dbReference>
<dbReference type="GO" id="GO:0036503">
    <property type="term" value="P:ERAD pathway"/>
    <property type="evidence" value="ECO:0007669"/>
    <property type="project" value="TreeGrafter"/>
</dbReference>
<dbReference type="Gene3D" id="3.90.1720.10">
    <property type="entry name" value="endopeptidase domain like (from Nostoc punctiforme)"/>
    <property type="match status" value="1"/>
</dbReference>
<dbReference type="GO" id="GO:0051087">
    <property type="term" value="F:protein-folding chaperone binding"/>
    <property type="evidence" value="ECO:0007669"/>
    <property type="project" value="TreeGrafter"/>
</dbReference>
<dbReference type="SMART" id="SM00271">
    <property type="entry name" value="DnaJ"/>
    <property type="match status" value="1"/>
</dbReference>
<gene>
    <name evidence="3" type="ORF">CTAYLR_007574</name>
</gene>
<keyword evidence="1" id="KW-0143">Chaperone</keyword>
<keyword evidence="4" id="KW-1185">Reference proteome</keyword>
<dbReference type="AlphaFoldDB" id="A0AAD7XM22"/>
<dbReference type="Gene3D" id="1.10.287.110">
    <property type="entry name" value="DnaJ domain"/>
    <property type="match status" value="1"/>
</dbReference>
<feature type="domain" description="J" evidence="2">
    <location>
        <begin position="44"/>
        <end position="105"/>
    </location>
</feature>
<evidence type="ECO:0000259" key="2">
    <source>
        <dbReference type="PROSITE" id="PS50076"/>
    </source>
</evidence>
<name>A0AAD7XM22_9STRA</name>